<proteinExistence type="predicted"/>
<keyword evidence="2" id="KW-1185">Reference proteome</keyword>
<dbReference type="RefSeq" id="WP_217064425.1">
    <property type="nucleotide sequence ID" value="NZ_JAHQCS010000035.1"/>
</dbReference>
<name>A0ABS6JA31_9BACI</name>
<dbReference type="Proteomes" id="UP000784880">
    <property type="component" value="Unassembled WGS sequence"/>
</dbReference>
<accession>A0ABS6JA31</accession>
<reference evidence="1 2" key="1">
    <citation type="submission" date="2021-06" db="EMBL/GenBank/DDBJ databases">
        <title>Bacillus sp. RD4P76, an endophyte from a halophyte.</title>
        <authorList>
            <person name="Sun J.-Q."/>
        </authorList>
    </citation>
    <scope>NUCLEOTIDE SEQUENCE [LARGE SCALE GENOMIC DNA]</scope>
    <source>
        <strain evidence="1 2">CGMCC 1.15917</strain>
    </source>
</reference>
<sequence>MQGHTLLSYDQIVEEITNLPLDQKTDFQTEKIEGVLDFLQEGELYVDVENTYIKLKDYEEYKQVVVEIVNSRLEKSLSSEQNW</sequence>
<comment type="caution">
    <text evidence="1">The sequence shown here is derived from an EMBL/GenBank/DDBJ whole genome shotgun (WGS) entry which is preliminary data.</text>
</comment>
<protein>
    <submittedName>
        <fullName evidence="1">Uncharacterized protein</fullName>
    </submittedName>
</protein>
<evidence type="ECO:0000313" key="1">
    <source>
        <dbReference type="EMBL" id="MBU9710533.1"/>
    </source>
</evidence>
<evidence type="ECO:0000313" key="2">
    <source>
        <dbReference type="Proteomes" id="UP000784880"/>
    </source>
</evidence>
<gene>
    <name evidence="1" type="ORF">KS419_02100</name>
</gene>
<dbReference type="EMBL" id="JAHQCS010000035">
    <property type="protein sequence ID" value="MBU9710533.1"/>
    <property type="molecule type" value="Genomic_DNA"/>
</dbReference>
<organism evidence="1 2">
    <name type="scientific">Evansella tamaricis</name>
    <dbReference type="NCBI Taxonomy" id="2069301"/>
    <lineage>
        <taxon>Bacteria</taxon>
        <taxon>Bacillati</taxon>
        <taxon>Bacillota</taxon>
        <taxon>Bacilli</taxon>
        <taxon>Bacillales</taxon>
        <taxon>Bacillaceae</taxon>
        <taxon>Evansella</taxon>
    </lineage>
</organism>